<dbReference type="RefSeq" id="XP_043004475.1">
    <property type="nucleotide sequence ID" value="XM_043157109.1"/>
</dbReference>
<evidence type="ECO:0000313" key="1">
    <source>
        <dbReference type="EMBL" id="KAG7088004.1"/>
    </source>
</evidence>
<name>A0A9P7RQQ8_9AGAR</name>
<dbReference type="OrthoDB" id="3063557at2759"/>
<dbReference type="Proteomes" id="UP001049176">
    <property type="component" value="Chromosome 8"/>
</dbReference>
<dbReference type="AlphaFoldDB" id="A0A9P7RQQ8"/>
<proteinExistence type="predicted"/>
<sequence>MFNHSYSNQVGSATLNNIQGNQHNHTYYLQQQHQPVPAHAAGEEWKMKMYLEYDRFPRGRIKVLRTVDVRGVSRGEYEDDPDHLESDERYDTSRANRVARLACLVEGMRESSPFLCVEYTGSDAQKLFKRDCLAFSRSRHAYAMQLRGFNDSDIPMVLFHEELIPVHHVFQRHRESSIALQCYFSLQASVALATMRSLHHCLESYLCHNVWIQPRNGRIFFGPAGPWPTDQTFLVLESVQWQLEHYSDIPVLSTGMYNAGYVLDYLVQFSTDEFFLQHFVWDAGTHIYQGQKSPPPSLQVWALSCGNSIARLESRWMYNTSIFDRDLLPIIMENGRARFSIKYIPPPGLWEWDLPKLLYQRDTTYSDGYQNWLSQAFRFFSALNIPRSDWSDYALIHSIHLELIPTFDCDRGAKSDFIPLDMIDDETLYYLFLNPPPQFPDSSPDVNAWMRGKKQYYWSTDPEGRSAMPEDQHLSLGLPSFIPDVWAEYYTWSADTYDLIRAWQEMKCFDPSTTEFARSLGYPIMELISPDSMDANEGRFKILSEDTDLPSSLDGVGSEGEGVMDVDSMASLSHSTMEADDYGAPGTDMEVD</sequence>
<organism evidence="1 2">
    <name type="scientific">Marasmius oreades</name>
    <name type="common">fairy-ring Marasmius</name>
    <dbReference type="NCBI Taxonomy" id="181124"/>
    <lineage>
        <taxon>Eukaryota</taxon>
        <taxon>Fungi</taxon>
        <taxon>Dikarya</taxon>
        <taxon>Basidiomycota</taxon>
        <taxon>Agaricomycotina</taxon>
        <taxon>Agaricomycetes</taxon>
        <taxon>Agaricomycetidae</taxon>
        <taxon>Agaricales</taxon>
        <taxon>Marasmiineae</taxon>
        <taxon>Marasmiaceae</taxon>
        <taxon>Marasmius</taxon>
    </lineage>
</organism>
<accession>A0A9P7RQQ8</accession>
<keyword evidence="2" id="KW-1185">Reference proteome</keyword>
<evidence type="ECO:0000313" key="2">
    <source>
        <dbReference type="Proteomes" id="UP001049176"/>
    </source>
</evidence>
<dbReference type="GeneID" id="66081118"/>
<gene>
    <name evidence="1" type="ORF">E1B28_012043</name>
</gene>
<protein>
    <submittedName>
        <fullName evidence="1">Uncharacterized protein</fullName>
    </submittedName>
</protein>
<comment type="caution">
    <text evidence="1">The sequence shown here is derived from an EMBL/GenBank/DDBJ whole genome shotgun (WGS) entry which is preliminary data.</text>
</comment>
<dbReference type="KEGG" id="more:E1B28_012043"/>
<dbReference type="EMBL" id="CM032188">
    <property type="protein sequence ID" value="KAG7088004.1"/>
    <property type="molecule type" value="Genomic_DNA"/>
</dbReference>
<reference evidence="1" key="1">
    <citation type="journal article" date="2021" name="Genome Biol. Evol.">
        <title>The assembled and annotated genome of the fairy-ring fungus Marasmius oreades.</title>
        <authorList>
            <person name="Hiltunen M."/>
            <person name="Ament-Velasquez S.L."/>
            <person name="Johannesson H."/>
        </authorList>
    </citation>
    <scope>NUCLEOTIDE SEQUENCE</scope>
    <source>
        <strain evidence="1">03SP1</strain>
    </source>
</reference>